<dbReference type="Proteomes" id="UP000299102">
    <property type="component" value="Unassembled WGS sequence"/>
</dbReference>
<dbReference type="EMBL" id="BGZK01004009">
    <property type="protein sequence ID" value="GBP06276.1"/>
    <property type="molecule type" value="Genomic_DNA"/>
</dbReference>
<feature type="region of interest" description="Disordered" evidence="2">
    <location>
        <begin position="231"/>
        <end position="255"/>
    </location>
</feature>
<name>A0A4C1SWF4_EUMVA</name>
<feature type="region of interest" description="Disordered" evidence="2">
    <location>
        <begin position="58"/>
        <end position="96"/>
    </location>
</feature>
<evidence type="ECO:0000256" key="2">
    <source>
        <dbReference type="SAM" id="MobiDB-lite"/>
    </source>
</evidence>
<protein>
    <submittedName>
        <fullName evidence="3">Uncharacterized protein</fullName>
    </submittedName>
</protein>
<feature type="coiled-coil region" evidence="1">
    <location>
        <begin position="30"/>
        <end position="57"/>
    </location>
</feature>
<feature type="compositionally biased region" description="Basic and acidic residues" evidence="2">
    <location>
        <begin position="245"/>
        <end position="255"/>
    </location>
</feature>
<comment type="caution">
    <text evidence="3">The sequence shown here is derived from an EMBL/GenBank/DDBJ whole genome shotgun (WGS) entry which is preliminary data.</text>
</comment>
<sequence>MLEKVTRQLPVALAHIVTRERENDLTLINTIKLELEIKQLKERLNNAEREIKEKNIESSLGKSESKPVQSIGIQSNLSEIKERDDSEQDDESVSFQNRQQICTLQEKLQEFERWKEEQILQNSEFLNKVNSKIQEISASLEITRNQIEMKIADEMQTPLSSADDLEEMLTKKVHEIGKTAAANLEDIAKKIEINYNEKLQLVEKELNKLIKQYIVEKDRTYESAEVIDVSSKLIDDNESNPTQDNEAKESRNLQT</sequence>
<feature type="compositionally biased region" description="Polar residues" evidence="2">
    <location>
        <begin position="58"/>
        <end position="78"/>
    </location>
</feature>
<evidence type="ECO:0000313" key="4">
    <source>
        <dbReference type="Proteomes" id="UP000299102"/>
    </source>
</evidence>
<organism evidence="3 4">
    <name type="scientific">Eumeta variegata</name>
    <name type="common">Bagworm moth</name>
    <name type="synonym">Eumeta japonica</name>
    <dbReference type="NCBI Taxonomy" id="151549"/>
    <lineage>
        <taxon>Eukaryota</taxon>
        <taxon>Metazoa</taxon>
        <taxon>Ecdysozoa</taxon>
        <taxon>Arthropoda</taxon>
        <taxon>Hexapoda</taxon>
        <taxon>Insecta</taxon>
        <taxon>Pterygota</taxon>
        <taxon>Neoptera</taxon>
        <taxon>Endopterygota</taxon>
        <taxon>Lepidoptera</taxon>
        <taxon>Glossata</taxon>
        <taxon>Ditrysia</taxon>
        <taxon>Tineoidea</taxon>
        <taxon>Psychidae</taxon>
        <taxon>Oiketicinae</taxon>
        <taxon>Eumeta</taxon>
    </lineage>
</organism>
<dbReference type="STRING" id="151549.A0A4C1SWF4"/>
<dbReference type="AlphaFoldDB" id="A0A4C1SWF4"/>
<reference evidence="3 4" key="1">
    <citation type="journal article" date="2019" name="Commun. Biol.">
        <title>The bagworm genome reveals a unique fibroin gene that provides high tensile strength.</title>
        <authorList>
            <person name="Kono N."/>
            <person name="Nakamura H."/>
            <person name="Ohtoshi R."/>
            <person name="Tomita M."/>
            <person name="Numata K."/>
            <person name="Arakawa K."/>
        </authorList>
    </citation>
    <scope>NUCLEOTIDE SEQUENCE [LARGE SCALE GENOMIC DNA]</scope>
</reference>
<evidence type="ECO:0000313" key="3">
    <source>
        <dbReference type="EMBL" id="GBP06276.1"/>
    </source>
</evidence>
<accession>A0A4C1SWF4</accession>
<keyword evidence="1" id="KW-0175">Coiled coil</keyword>
<dbReference type="OrthoDB" id="515971at2759"/>
<proteinExistence type="predicted"/>
<gene>
    <name evidence="3" type="ORF">EVAR_72816_1</name>
</gene>
<evidence type="ECO:0000256" key="1">
    <source>
        <dbReference type="SAM" id="Coils"/>
    </source>
</evidence>
<keyword evidence="4" id="KW-1185">Reference proteome</keyword>